<keyword evidence="3" id="KW-1133">Transmembrane helix</keyword>
<dbReference type="PROSITE" id="PS50192">
    <property type="entry name" value="T_SNARE"/>
    <property type="match status" value="1"/>
</dbReference>
<dbReference type="InterPro" id="IPR000727">
    <property type="entry name" value="T_SNARE_dom"/>
</dbReference>
<feature type="coiled-coil region" evidence="2">
    <location>
        <begin position="181"/>
        <end position="208"/>
    </location>
</feature>
<keyword evidence="3" id="KW-0472">Membrane</keyword>
<feature type="transmembrane region" description="Helical" evidence="3">
    <location>
        <begin position="240"/>
        <end position="258"/>
    </location>
</feature>
<feature type="coiled-coil region" evidence="2">
    <location>
        <begin position="31"/>
        <end position="72"/>
    </location>
</feature>
<proteinExistence type="inferred from homology"/>
<dbReference type="GO" id="GO:0006886">
    <property type="term" value="P:intracellular protein transport"/>
    <property type="evidence" value="ECO:0007669"/>
    <property type="project" value="TreeGrafter"/>
</dbReference>
<feature type="domain" description="T-SNARE coiled-coil homology" evidence="4">
    <location>
        <begin position="143"/>
        <end position="205"/>
    </location>
</feature>
<dbReference type="Gene3D" id="1.20.5.110">
    <property type="match status" value="1"/>
</dbReference>
<evidence type="ECO:0000256" key="2">
    <source>
        <dbReference type="SAM" id="Coils"/>
    </source>
</evidence>
<dbReference type="AlphaFoldDB" id="A0A7S0DRZ9"/>
<evidence type="ECO:0000313" key="5">
    <source>
        <dbReference type="EMBL" id="CAD8462820.1"/>
    </source>
</evidence>
<evidence type="ECO:0000256" key="1">
    <source>
        <dbReference type="ARBA" id="ARBA00009063"/>
    </source>
</evidence>
<keyword evidence="2" id="KW-0175">Coiled coil</keyword>
<accession>A0A7S0DRZ9</accession>
<dbReference type="InterPro" id="IPR045242">
    <property type="entry name" value="Syntaxin"/>
</dbReference>
<gene>
    <name evidence="5" type="ORF">LAMO00422_LOCUS21780</name>
</gene>
<dbReference type="EMBL" id="HBEM01031932">
    <property type="protein sequence ID" value="CAD8462820.1"/>
    <property type="molecule type" value="Transcribed_RNA"/>
</dbReference>
<protein>
    <recommendedName>
        <fullName evidence="4">t-SNARE coiled-coil homology domain-containing protein</fullName>
    </recommendedName>
</protein>
<comment type="similarity">
    <text evidence="1">Belongs to the syntaxin family.</text>
</comment>
<sequence>MDPEARVKTRIRQIRSMILKAEHLAQIVELKSEQKNRPKEYTQELEELNRRLRKLRQMLRSLKDMRGSIQNQDTVDKIKLLLTRYDQCVQAVDLAMVHNVVRSEQKNMRLGGRMGEGTSLMEPETQKVQVNGQQITVPMTRAMQDALDKSRKLQHLRKDVSEVLGMFQDVKEIVRDQSASVDSIEINVEEAKADADNSQQQLSQAVRVSSTALGWGLAGAALGGVFGGPLGLWLGSKAGATLGLAVGGTTGAMGALGLREGIKKNHEKVADQALEEMQEFKRRKDQK</sequence>
<dbReference type="SUPFAM" id="SSF58038">
    <property type="entry name" value="SNARE fusion complex"/>
    <property type="match status" value="1"/>
</dbReference>
<dbReference type="SMART" id="SM00397">
    <property type="entry name" value="t_SNARE"/>
    <property type="match status" value="1"/>
</dbReference>
<dbReference type="GO" id="GO:0005484">
    <property type="term" value="F:SNAP receptor activity"/>
    <property type="evidence" value="ECO:0007669"/>
    <property type="project" value="TreeGrafter"/>
</dbReference>
<dbReference type="GO" id="GO:0031201">
    <property type="term" value="C:SNARE complex"/>
    <property type="evidence" value="ECO:0007669"/>
    <property type="project" value="TreeGrafter"/>
</dbReference>
<dbReference type="GO" id="GO:0006906">
    <property type="term" value="P:vesicle fusion"/>
    <property type="evidence" value="ECO:0007669"/>
    <property type="project" value="TreeGrafter"/>
</dbReference>
<dbReference type="GO" id="GO:0012505">
    <property type="term" value="C:endomembrane system"/>
    <property type="evidence" value="ECO:0007669"/>
    <property type="project" value="TreeGrafter"/>
</dbReference>
<name>A0A7S0DRZ9_9EUKA</name>
<dbReference type="SUPFAM" id="SSF47661">
    <property type="entry name" value="t-snare proteins"/>
    <property type="match status" value="1"/>
</dbReference>
<dbReference type="InterPro" id="IPR010989">
    <property type="entry name" value="SNARE"/>
</dbReference>
<reference evidence="5" key="1">
    <citation type="submission" date="2021-01" db="EMBL/GenBank/DDBJ databases">
        <authorList>
            <person name="Corre E."/>
            <person name="Pelletier E."/>
            <person name="Niang G."/>
            <person name="Scheremetjew M."/>
            <person name="Finn R."/>
            <person name="Kale V."/>
            <person name="Holt S."/>
            <person name="Cochrane G."/>
            <person name="Meng A."/>
            <person name="Brown T."/>
            <person name="Cohen L."/>
        </authorList>
    </citation>
    <scope>NUCLEOTIDE SEQUENCE</scope>
    <source>
        <strain evidence="5">CCMP2058</strain>
    </source>
</reference>
<dbReference type="GO" id="GO:0048278">
    <property type="term" value="P:vesicle docking"/>
    <property type="evidence" value="ECO:0007669"/>
    <property type="project" value="TreeGrafter"/>
</dbReference>
<feature type="transmembrane region" description="Helical" evidence="3">
    <location>
        <begin position="212"/>
        <end position="234"/>
    </location>
</feature>
<organism evidence="5">
    <name type="scientific">Amorphochlora amoebiformis</name>
    <dbReference type="NCBI Taxonomy" id="1561963"/>
    <lineage>
        <taxon>Eukaryota</taxon>
        <taxon>Sar</taxon>
        <taxon>Rhizaria</taxon>
        <taxon>Cercozoa</taxon>
        <taxon>Chlorarachniophyceae</taxon>
        <taxon>Amorphochlora</taxon>
    </lineage>
</organism>
<dbReference type="PANTHER" id="PTHR19957">
    <property type="entry name" value="SYNTAXIN"/>
    <property type="match status" value="1"/>
</dbReference>
<evidence type="ECO:0000256" key="3">
    <source>
        <dbReference type="SAM" id="Phobius"/>
    </source>
</evidence>
<dbReference type="GO" id="GO:0000149">
    <property type="term" value="F:SNARE binding"/>
    <property type="evidence" value="ECO:0007669"/>
    <property type="project" value="TreeGrafter"/>
</dbReference>
<evidence type="ECO:0000259" key="4">
    <source>
        <dbReference type="PROSITE" id="PS50192"/>
    </source>
</evidence>
<keyword evidence="3" id="KW-0812">Transmembrane</keyword>